<feature type="non-terminal residue" evidence="1">
    <location>
        <position position="107"/>
    </location>
</feature>
<protein>
    <submittedName>
        <fullName evidence="1">(wild Malaysian banana) hypothetical protein</fullName>
    </submittedName>
</protein>
<dbReference type="EMBL" id="HG996467">
    <property type="protein sequence ID" value="CAG1862585.1"/>
    <property type="molecule type" value="Genomic_DNA"/>
</dbReference>
<name>A0A8D7FNW3_MUSAM</name>
<dbReference type="AlphaFoldDB" id="A0A8D7FNW3"/>
<accession>A0A8D7FNW3</accession>
<proteinExistence type="predicted"/>
<sequence>MNKRDEEVALNRSSIGVAQDDNSPRAFRSKFPSNYSTLFDLLELISIPAGWILRFVYNIIRQLSPRVQRLEGKKKNHTETMHLIEYLAKEGYFEFFGRGKAPIQGST</sequence>
<gene>
    <name evidence="1" type="ORF">GSMUA_74790.1</name>
</gene>
<reference evidence="1" key="1">
    <citation type="submission" date="2021-03" db="EMBL/GenBank/DDBJ databases">
        <authorList>
            <consortium name="Genoscope - CEA"/>
            <person name="William W."/>
        </authorList>
    </citation>
    <scope>NUCLEOTIDE SEQUENCE</scope>
    <source>
        <strain evidence="1">Doubled-haploid Pahang</strain>
    </source>
</reference>
<evidence type="ECO:0000313" key="1">
    <source>
        <dbReference type="EMBL" id="CAG1862585.1"/>
    </source>
</evidence>
<organism evidence="1">
    <name type="scientific">Musa acuminata subsp. malaccensis</name>
    <name type="common">Wild banana</name>
    <name type="synonym">Musa malaccensis</name>
    <dbReference type="NCBI Taxonomy" id="214687"/>
    <lineage>
        <taxon>Eukaryota</taxon>
        <taxon>Viridiplantae</taxon>
        <taxon>Streptophyta</taxon>
        <taxon>Embryophyta</taxon>
        <taxon>Tracheophyta</taxon>
        <taxon>Spermatophyta</taxon>
        <taxon>Magnoliopsida</taxon>
        <taxon>Liliopsida</taxon>
        <taxon>Zingiberales</taxon>
        <taxon>Musaceae</taxon>
        <taxon>Musa</taxon>
    </lineage>
</organism>